<organism evidence="9 10">
    <name type="scientific">Flavisolibacter ginsengisoli DSM 18119</name>
    <dbReference type="NCBI Taxonomy" id="1121884"/>
    <lineage>
        <taxon>Bacteria</taxon>
        <taxon>Pseudomonadati</taxon>
        <taxon>Bacteroidota</taxon>
        <taxon>Chitinophagia</taxon>
        <taxon>Chitinophagales</taxon>
        <taxon>Chitinophagaceae</taxon>
        <taxon>Flavisolibacter</taxon>
    </lineage>
</organism>
<name>A0A1M4XFS0_9BACT</name>
<keyword evidence="6" id="KW-0119">Carbohydrate metabolism</keyword>
<proteinExistence type="predicted"/>
<evidence type="ECO:0000256" key="3">
    <source>
        <dbReference type="ARBA" id="ARBA00022695"/>
    </source>
</evidence>
<dbReference type="OrthoDB" id="9795543at2"/>
<dbReference type="EMBL" id="FQUU01000004">
    <property type="protein sequence ID" value="SHE92404.1"/>
    <property type="molecule type" value="Genomic_DNA"/>
</dbReference>
<feature type="domain" description="Cytidyltransferase-like" evidence="8">
    <location>
        <begin position="33"/>
        <end position="158"/>
    </location>
</feature>
<accession>A0A1M4XFS0</accession>
<dbReference type="Proteomes" id="UP000184048">
    <property type="component" value="Unassembled WGS sequence"/>
</dbReference>
<dbReference type="InterPro" id="IPR050385">
    <property type="entry name" value="Archaeal_FAD_synthase"/>
</dbReference>
<evidence type="ECO:0000313" key="10">
    <source>
        <dbReference type="Proteomes" id="UP000184048"/>
    </source>
</evidence>
<dbReference type="AlphaFoldDB" id="A0A1M4XFS0"/>
<evidence type="ECO:0000256" key="7">
    <source>
        <dbReference type="ARBA" id="ARBA00047428"/>
    </source>
</evidence>
<gene>
    <name evidence="9" type="ORF">SAMN02745131_01458</name>
</gene>
<evidence type="ECO:0000313" key="9">
    <source>
        <dbReference type="EMBL" id="SHE92404.1"/>
    </source>
</evidence>
<evidence type="ECO:0000256" key="2">
    <source>
        <dbReference type="ARBA" id="ARBA00022679"/>
    </source>
</evidence>
<dbReference type="GO" id="GO:0016301">
    <property type="term" value="F:kinase activity"/>
    <property type="evidence" value="ECO:0007669"/>
    <property type="project" value="UniProtKB-KW"/>
</dbReference>
<evidence type="ECO:0000256" key="4">
    <source>
        <dbReference type="ARBA" id="ARBA00022741"/>
    </source>
</evidence>
<dbReference type="EC" id="2.7.7.70" evidence="1"/>
<keyword evidence="10" id="KW-1185">Reference proteome</keyword>
<dbReference type="PANTHER" id="PTHR43793">
    <property type="entry name" value="FAD SYNTHASE"/>
    <property type="match status" value="1"/>
</dbReference>
<dbReference type="InterPro" id="IPR014729">
    <property type="entry name" value="Rossmann-like_a/b/a_fold"/>
</dbReference>
<dbReference type="NCBIfam" id="TIGR00125">
    <property type="entry name" value="cyt_tran_rel"/>
    <property type="match status" value="1"/>
</dbReference>
<evidence type="ECO:0000256" key="1">
    <source>
        <dbReference type="ARBA" id="ARBA00012519"/>
    </source>
</evidence>
<dbReference type="GO" id="GO:0005524">
    <property type="term" value="F:ATP binding"/>
    <property type="evidence" value="ECO:0007669"/>
    <property type="project" value="UniProtKB-KW"/>
</dbReference>
<dbReference type="STRING" id="1121884.SAMN02745131_01458"/>
<keyword evidence="5" id="KW-0067">ATP-binding</keyword>
<keyword evidence="2 9" id="KW-0808">Transferase</keyword>
<keyword evidence="4" id="KW-0547">Nucleotide-binding</keyword>
<comment type="catalytic activity">
    <reaction evidence="7">
        <text>D-glycero-beta-D-manno-heptose 1-phosphate + ATP + H(+) = ADP-D-glycero-beta-D-manno-heptose + diphosphate</text>
        <dbReference type="Rhea" id="RHEA:27465"/>
        <dbReference type="ChEBI" id="CHEBI:15378"/>
        <dbReference type="ChEBI" id="CHEBI:30616"/>
        <dbReference type="ChEBI" id="CHEBI:33019"/>
        <dbReference type="ChEBI" id="CHEBI:59967"/>
        <dbReference type="ChEBI" id="CHEBI:61593"/>
        <dbReference type="EC" id="2.7.7.70"/>
    </reaction>
</comment>
<dbReference type="InterPro" id="IPR004821">
    <property type="entry name" value="Cyt_trans-like"/>
</dbReference>
<reference evidence="9 10" key="1">
    <citation type="submission" date="2016-11" db="EMBL/GenBank/DDBJ databases">
        <authorList>
            <person name="Jaros S."/>
            <person name="Januszkiewicz K."/>
            <person name="Wedrychowicz H."/>
        </authorList>
    </citation>
    <scope>NUCLEOTIDE SEQUENCE [LARGE SCALE GENOMIC DNA]</scope>
    <source>
        <strain evidence="9 10">DSM 18119</strain>
    </source>
</reference>
<dbReference type="GO" id="GO:0016779">
    <property type="term" value="F:nucleotidyltransferase activity"/>
    <property type="evidence" value="ECO:0007669"/>
    <property type="project" value="UniProtKB-KW"/>
</dbReference>
<dbReference type="InterPro" id="IPR011914">
    <property type="entry name" value="RfaE_dom_II"/>
</dbReference>
<evidence type="ECO:0000256" key="5">
    <source>
        <dbReference type="ARBA" id="ARBA00022840"/>
    </source>
</evidence>
<dbReference type="Gene3D" id="3.40.50.620">
    <property type="entry name" value="HUPs"/>
    <property type="match status" value="1"/>
</dbReference>
<evidence type="ECO:0000259" key="8">
    <source>
        <dbReference type="Pfam" id="PF01467"/>
    </source>
</evidence>
<sequence>MNPGNSIQNKISTLPELQRRISQWRVLNKKIAFTNGCFDILHAGHIASLTEAARQADYLVVAINADISIKGLKGENRPVNDENSRALVIAALAMVDAVIIFSEPTPRELIVEIRPDVLIKGGDYKVEDIAGAKEVIAWGGKVVLNPIVEGYSTTSIINKLQNK</sequence>
<dbReference type="GO" id="GO:0005975">
    <property type="term" value="P:carbohydrate metabolic process"/>
    <property type="evidence" value="ECO:0007669"/>
    <property type="project" value="InterPro"/>
</dbReference>
<dbReference type="RefSeq" id="WP_072834658.1">
    <property type="nucleotide sequence ID" value="NZ_FQUU01000004.1"/>
</dbReference>
<dbReference type="GO" id="GO:0016773">
    <property type="term" value="F:phosphotransferase activity, alcohol group as acceptor"/>
    <property type="evidence" value="ECO:0007669"/>
    <property type="project" value="InterPro"/>
</dbReference>
<evidence type="ECO:0000256" key="6">
    <source>
        <dbReference type="ARBA" id="ARBA00023277"/>
    </source>
</evidence>
<protein>
    <recommendedName>
        <fullName evidence="1">D-glycero-beta-D-manno-heptose 1-phosphate adenylyltransferase</fullName>
        <ecNumber evidence="1">2.7.7.70</ecNumber>
    </recommendedName>
</protein>
<keyword evidence="9" id="KW-0418">Kinase</keyword>
<dbReference type="Pfam" id="PF01467">
    <property type="entry name" value="CTP_transf_like"/>
    <property type="match status" value="1"/>
</dbReference>
<dbReference type="PANTHER" id="PTHR43793:SF2">
    <property type="entry name" value="BIFUNCTIONAL PROTEIN HLDE"/>
    <property type="match status" value="1"/>
</dbReference>
<dbReference type="NCBIfam" id="TIGR02199">
    <property type="entry name" value="rfaE_dom_II"/>
    <property type="match status" value="1"/>
</dbReference>
<dbReference type="SUPFAM" id="SSF52374">
    <property type="entry name" value="Nucleotidylyl transferase"/>
    <property type="match status" value="1"/>
</dbReference>
<keyword evidence="3" id="KW-0548">Nucleotidyltransferase</keyword>